<dbReference type="InterPro" id="IPR001827">
    <property type="entry name" value="Homeobox_Antennapedia_CS"/>
</dbReference>
<feature type="compositionally biased region" description="Polar residues" evidence="12">
    <location>
        <begin position="77"/>
        <end position="95"/>
    </location>
</feature>
<comment type="similarity">
    <text evidence="3">Belongs to the Antp homeobox family.</text>
</comment>
<evidence type="ECO:0000256" key="1">
    <source>
        <dbReference type="ARBA" id="ARBA00003263"/>
    </source>
</evidence>
<feature type="domain" description="Homeobox" evidence="13">
    <location>
        <begin position="169"/>
        <end position="229"/>
    </location>
</feature>
<dbReference type="Pfam" id="PF00046">
    <property type="entry name" value="Homeodomain"/>
    <property type="match status" value="1"/>
</dbReference>
<dbReference type="InterPro" id="IPR017970">
    <property type="entry name" value="Homeobox_CS"/>
</dbReference>
<keyword evidence="7 10" id="KW-0371">Homeobox</keyword>
<dbReference type="InterPro" id="IPR001356">
    <property type="entry name" value="HD"/>
</dbReference>
<reference evidence="15" key="1">
    <citation type="submission" date="2025-08" db="UniProtKB">
        <authorList>
            <consortium name="RefSeq"/>
        </authorList>
    </citation>
    <scope>IDENTIFICATION</scope>
    <source>
        <tissue evidence="15">Liver</tissue>
    </source>
</reference>
<dbReference type="CDD" id="cd00086">
    <property type="entry name" value="homeodomain"/>
    <property type="match status" value="1"/>
</dbReference>
<dbReference type="FunFam" id="1.10.10.60:FF:000504">
    <property type="entry name" value="Transcription factor RFX3"/>
    <property type="match status" value="1"/>
</dbReference>
<feature type="DNA-binding region" description="Homeobox" evidence="10">
    <location>
        <begin position="171"/>
        <end position="230"/>
    </location>
</feature>
<dbReference type="InterPro" id="IPR025281">
    <property type="entry name" value="DUF4074"/>
</dbReference>
<evidence type="ECO:0000256" key="2">
    <source>
        <dbReference type="ARBA" id="ARBA00004123"/>
    </source>
</evidence>
<evidence type="ECO:0000256" key="12">
    <source>
        <dbReference type="SAM" id="MobiDB-lite"/>
    </source>
</evidence>
<dbReference type="SMART" id="SM00389">
    <property type="entry name" value="HOX"/>
    <property type="match status" value="1"/>
</dbReference>
<accession>A0A9F5MUL9</accession>
<evidence type="ECO:0000313" key="14">
    <source>
        <dbReference type="Proteomes" id="UP000695026"/>
    </source>
</evidence>
<dbReference type="PROSITE" id="PS00032">
    <property type="entry name" value="ANTENNAPEDIA"/>
    <property type="match status" value="1"/>
</dbReference>
<feature type="region of interest" description="Disordered" evidence="12">
    <location>
        <begin position="69"/>
        <end position="134"/>
    </location>
</feature>
<dbReference type="PRINTS" id="PR00024">
    <property type="entry name" value="HOMEOBOX"/>
</dbReference>
<feature type="region of interest" description="Disordered" evidence="12">
    <location>
        <begin position="151"/>
        <end position="172"/>
    </location>
</feature>
<dbReference type="SUPFAM" id="SSF46689">
    <property type="entry name" value="Homeodomain-like"/>
    <property type="match status" value="1"/>
</dbReference>
<dbReference type="Proteomes" id="UP000695026">
    <property type="component" value="Unplaced"/>
</dbReference>
<dbReference type="GO" id="GO:0009952">
    <property type="term" value="P:anterior/posterior pattern specification"/>
    <property type="evidence" value="ECO:0007669"/>
    <property type="project" value="TreeGrafter"/>
</dbReference>
<evidence type="ECO:0000256" key="3">
    <source>
        <dbReference type="ARBA" id="ARBA00009107"/>
    </source>
</evidence>
<keyword evidence="9 10" id="KW-0539">Nucleus</keyword>
<evidence type="ECO:0000256" key="8">
    <source>
        <dbReference type="ARBA" id="ARBA00023163"/>
    </source>
</evidence>
<dbReference type="PROSITE" id="PS00027">
    <property type="entry name" value="HOMEOBOX_1"/>
    <property type="match status" value="1"/>
</dbReference>
<dbReference type="GO" id="GO:0000978">
    <property type="term" value="F:RNA polymerase II cis-regulatory region sequence-specific DNA binding"/>
    <property type="evidence" value="ECO:0007669"/>
    <property type="project" value="TreeGrafter"/>
</dbReference>
<evidence type="ECO:0000256" key="11">
    <source>
        <dbReference type="RuleBase" id="RU000682"/>
    </source>
</evidence>
<dbReference type="PROSITE" id="PS50071">
    <property type="entry name" value="HOMEOBOX_2"/>
    <property type="match status" value="1"/>
</dbReference>
<dbReference type="OMA" id="AMGENYL"/>
<keyword evidence="6 10" id="KW-0238">DNA-binding</keyword>
<organism evidence="14 15">
    <name type="scientific">Python bivittatus</name>
    <name type="common">Burmese python</name>
    <name type="synonym">Python molurus bivittatus</name>
    <dbReference type="NCBI Taxonomy" id="176946"/>
    <lineage>
        <taxon>Eukaryota</taxon>
        <taxon>Metazoa</taxon>
        <taxon>Chordata</taxon>
        <taxon>Craniata</taxon>
        <taxon>Vertebrata</taxon>
        <taxon>Euteleostomi</taxon>
        <taxon>Lepidosauria</taxon>
        <taxon>Squamata</taxon>
        <taxon>Bifurcata</taxon>
        <taxon>Unidentata</taxon>
        <taxon>Episquamata</taxon>
        <taxon>Toxicofera</taxon>
        <taxon>Serpentes</taxon>
        <taxon>Henophidia</taxon>
        <taxon>Pythonidae</taxon>
        <taxon>Python</taxon>
    </lineage>
</organism>
<dbReference type="PANTHER" id="PTHR45664">
    <property type="entry name" value="PROTEIN ZERKNUELLT 1-RELATED"/>
    <property type="match status" value="1"/>
</dbReference>
<comment type="function">
    <text evidence="1">Sequence-specific transcription factor which is part of a developmental regulatory system that provides cells with specific positional identities on the anterior-posterior axis.</text>
</comment>
<dbReference type="InterPro" id="IPR009057">
    <property type="entry name" value="Homeodomain-like_sf"/>
</dbReference>
<keyword evidence="8" id="KW-0804">Transcription</keyword>
<dbReference type="Pfam" id="PF13293">
    <property type="entry name" value="DUF4074"/>
    <property type="match status" value="1"/>
</dbReference>
<dbReference type="Gene3D" id="1.10.10.60">
    <property type="entry name" value="Homeodomain-like"/>
    <property type="match status" value="1"/>
</dbReference>
<dbReference type="GO" id="GO:0005634">
    <property type="term" value="C:nucleus"/>
    <property type="evidence" value="ECO:0007669"/>
    <property type="project" value="UniProtKB-SubCell"/>
</dbReference>
<feature type="compositionally biased region" description="Polar residues" evidence="12">
    <location>
        <begin position="102"/>
        <end position="134"/>
    </location>
</feature>
<proteinExistence type="inferred from homology"/>
<evidence type="ECO:0000259" key="13">
    <source>
        <dbReference type="PROSITE" id="PS50071"/>
    </source>
</evidence>
<protein>
    <submittedName>
        <fullName evidence="15">Homeobox protein Hox-D3-like</fullName>
    </submittedName>
</protein>
<dbReference type="GO" id="GO:0048704">
    <property type="term" value="P:embryonic skeletal system morphogenesis"/>
    <property type="evidence" value="ECO:0007669"/>
    <property type="project" value="TreeGrafter"/>
</dbReference>
<dbReference type="AlphaFoldDB" id="A0A9F5MUL9"/>
<keyword evidence="4" id="KW-0217">Developmental protein</keyword>
<name>A0A9F5MUL9_PYTBI</name>
<dbReference type="OrthoDB" id="6159439at2759"/>
<dbReference type="PANTHER" id="PTHR45664:SF11">
    <property type="entry name" value="HOMEOBOX PROTEIN HOX-B3"/>
    <property type="match status" value="1"/>
</dbReference>
<evidence type="ECO:0000313" key="15">
    <source>
        <dbReference type="RefSeq" id="XP_025019612.1"/>
    </source>
</evidence>
<evidence type="ECO:0000256" key="5">
    <source>
        <dbReference type="ARBA" id="ARBA00023015"/>
    </source>
</evidence>
<dbReference type="GeneID" id="103060363"/>
<feature type="compositionally biased region" description="Low complexity" evidence="12">
    <location>
        <begin position="158"/>
        <end position="171"/>
    </location>
</feature>
<evidence type="ECO:0000256" key="7">
    <source>
        <dbReference type="ARBA" id="ARBA00023155"/>
    </source>
</evidence>
<dbReference type="InterPro" id="IPR020479">
    <property type="entry name" value="HD_metazoa"/>
</dbReference>
<evidence type="ECO:0000256" key="6">
    <source>
        <dbReference type="ARBA" id="ARBA00023125"/>
    </source>
</evidence>
<keyword evidence="14" id="KW-1185">Reference proteome</keyword>
<gene>
    <name evidence="15" type="primary">LOC103060363</name>
</gene>
<evidence type="ECO:0000256" key="10">
    <source>
        <dbReference type="PROSITE-ProRule" id="PRU00108"/>
    </source>
</evidence>
<sequence>MIKTPQPDDHNQVCVAQADDRNGLCLFPTPSICQERDMQKALQEDDREASEGSWYRDLLRRRSFSQQLFPTPLISPESETSTGPSVGSKCSQNASLRPLGNSHDQTSRLRQLSLVTSSSPCDTTTNGSSKTCSSHLPKQVFPWMKETRHSTKQKSNLPFSDSSSPSSFSSSKRVRTAYTQAQLVELEKEFHFNRYLCRPRRLEMAQLLRLSERQIKIWFQNRRMKYKKDSRVKGTILTSLNNSPQVGDYYGHVEGDYEVAPSSSCSKSLGELCSSTGYTNPLCNSPLTSLSMDYGPFSGPGESHPYGPLVLQGSPSVMGENYLGNVPRADSFFSYPDSSSGNLEYSCAAEIPSHPQLGPFNSHPIYTDLTTHPVPQGDSQGPVNLMHL</sequence>
<dbReference type="RefSeq" id="XP_025019612.1">
    <property type="nucleotide sequence ID" value="XM_025163844.1"/>
</dbReference>
<dbReference type="GO" id="GO:0000981">
    <property type="term" value="F:DNA-binding transcription factor activity, RNA polymerase II-specific"/>
    <property type="evidence" value="ECO:0007669"/>
    <property type="project" value="InterPro"/>
</dbReference>
<evidence type="ECO:0000256" key="9">
    <source>
        <dbReference type="ARBA" id="ARBA00023242"/>
    </source>
</evidence>
<evidence type="ECO:0000256" key="4">
    <source>
        <dbReference type="ARBA" id="ARBA00022473"/>
    </source>
</evidence>
<comment type="subcellular location">
    <subcellularLocation>
        <location evidence="2 10 11">Nucleus</location>
    </subcellularLocation>
</comment>
<dbReference type="KEGG" id="pbi:103060363"/>
<keyword evidence="5" id="KW-0805">Transcription regulation</keyword>